<dbReference type="Pfam" id="PF07099">
    <property type="entry name" value="DUF1361"/>
    <property type="match status" value="1"/>
</dbReference>
<evidence type="ECO:0000313" key="2">
    <source>
        <dbReference type="EMBL" id="MBD3864276.1"/>
    </source>
</evidence>
<proteinExistence type="predicted"/>
<feature type="transmembrane region" description="Helical" evidence="1">
    <location>
        <begin position="194"/>
        <end position="212"/>
    </location>
</feature>
<feature type="transmembrane region" description="Helical" evidence="1">
    <location>
        <begin position="39"/>
        <end position="58"/>
    </location>
</feature>
<dbReference type="RefSeq" id="WP_191100410.1">
    <property type="nucleotide sequence ID" value="NZ_JACXXF010000007.1"/>
</dbReference>
<comment type="caution">
    <text evidence="2">The sequence shown here is derived from an EMBL/GenBank/DDBJ whole genome shotgun (WGS) entry which is preliminary data.</text>
</comment>
<keyword evidence="3" id="KW-1185">Reference proteome</keyword>
<keyword evidence="1" id="KW-0472">Membrane</keyword>
<feature type="transmembrane region" description="Helical" evidence="1">
    <location>
        <begin position="102"/>
        <end position="123"/>
    </location>
</feature>
<sequence>MKIISHFIKKENQTILSVFMLTSLSVLLLILRIKLTDSNYYLFLIWNLFLAGIPYIISSYITINNKLSPTTLVLFSCIWLLFLPNAPYIITDLFHLKYTSQHLLWLDTLIILLFAITGLILFFKSVWTMEIIFKTYVEKRMVTFSLPLLFILVGFGVYLGRFLRFNSWEIINKPWTIIETIVFIILSPSINKNAWLFTIVFGLFLYVCYYAIKTNSLTNKKAS</sequence>
<keyword evidence="1" id="KW-1133">Transmembrane helix</keyword>
<dbReference type="Proteomes" id="UP000627521">
    <property type="component" value="Unassembled WGS sequence"/>
</dbReference>
<organism evidence="2 3">
    <name type="scientific">Olleya marilimosa</name>
    <dbReference type="NCBI Taxonomy" id="272164"/>
    <lineage>
        <taxon>Bacteria</taxon>
        <taxon>Pseudomonadati</taxon>
        <taxon>Bacteroidota</taxon>
        <taxon>Flavobacteriia</taxon>
        <taxon>Flavobacteriales</taxon>
        <taxon>Flavobacteriaceae</taxon>
    </lineage>
</organism>
<dbReference type="InterPro" id="IPR009793">
    <property type="entry name" value="DUF1361"/>
</dbReference>
<keyword evidence="1" id="KW-0812">Transmembrane</keyword>
<feature type="transmembrane region" description="Helical" evidence="1">
    <location>
        <begin position="12"/>
        <end position="33"/>
    </location>
</feature>
<gene>
    <name evidence="2" type="ORF">IEG06_12525</name>
</gene>
<name>A0ABR8LVS4_9FLAO</name>
<feature type="transmembrane region" description="Helical" evidence="1">
    <location>
        <begin position="144"/>
        <end position="163"/>
    </location>
</feature>
<reference evidence="2 3" key="1">
    <citation type="submission" date="2020-09" db="EMBL/GenBank/DDBJ databases">
        <title>Bacillus nautilus sp. nov., Chryseoglobus crepusculi sp. nov, and Psychrobacter noctis sp. nov., isolated from deep-sea sponges from the equatorial Atlantic.</title>
        <authorList>
            <person name="Stennett H.L."/>
            <person name="Williams S.E."/>
        </authorList>
    </citation>
    <scope>NUCLEOTIDE SEQUENCE [LARGE SCALE GENOMIC DNA]</scope>
    <source>
        <strain evidence="2 3">28M-24</strain>
    </source>
</reference>
<evidence type="ECO:0000256" key="1">
    <source>
        <dbReference type="SAM" id="Phobius"/>
    </source>
</evidence>
<protein>
    <submittedName>
        <fullName evidence="2">DUF1361 domain-containing protein</fullName>
    </submittedName>
</protein>
<accession>A0ABR8LVS4</accession>
<dbReference type="EMBL" id="JACXXH010000007">
    <property type="protein sequence ID" value="MBD3864276.1"/>
    <property type="molecule type" value="Genomic_DNA"/>
</dbReference>
<feature type="transmembrane region" description="Helical" evidence="1">
    <location>
        <begin position="70"/>
        <end position="90"/>
    </location>
</feature>
<evidence type="ECO:0000313" key="3">
    <source>
        <dbReference type="Proteomes" id="UP000627521"/>
    </source>
</evidence>